<keyword evidence="3" id="KW-1185">Reference proteome</keyword>
<comment type="caution">
    <text evidence="2">The sequence shown here is derived from an EMBL/GenBank/DDBJ whole genome shotgun (WGS) entry which is preliminary data.</text>
</comment>
<dbReference type="Proteomes" id="UP000244906">
    <property type="component" value="Unassembled WGS sequence"/>
</dbReference>
<evidence type="ECO:0000256" key="1">
    <source>
        <dbReference type="SAM" id="SignalP"/>
    </source>
</evidence>
<evidence type="ECO:0008006" key="4">
    <source>
        <dbReference type="Google" id="ProtNLM"/>
    </source>
</evidence>
<protein>
    <recommendedName>
        <fullName evidence="4">Imelysin-like domain-containing protein</fullName>
    </recommendedName>
</protein>
<dbReference type="EMBL" id="QDDL01000004">
    <property type="protein sequence ID" value="PVZ68765.1"/>
    <property type="molecule type" value="Genomic_DNA"/>
</dbReference>
<dbReference type="AlphaFoldDB" id="A0A2V1GST4"/>
<dbReference type="RefSeq" id="WP_116687151.1">
    <property type="nucleotide sequence ID" value="NZ_CAWNYD010000004.1"/>
</dbReference>
<feature type="chain" id="PRO_5016058083" description="Imelysin-like domain-containing protein" evidence="1">
    <location>
        <begin position="20"/>
        <end position="320"/>
    </location>
</feature>
<feature type="signal peptide" evidence="1">
    <location>
        <begin position="1"/>
        <end position="19"/>
    </location>
</feature>
<evidence type="ECO:0000313" key="2">
    <source>
        <dbReference type="EMBL" id="PVZ68765.1"/>
    </source>
</evidence>
<proteinExistence type="predicted"/>
<reference evidence="2 3" key="1">
    <citation type="submission" date="2018-04" db="EMBL/GenBank/DDBJ databases">
        <title>Thalassorhabdus spongiae gen. nov., sp. nov., isolated from a marine sponge in South-West Iceland.</title>
        <authorList>
            <person name="Knobloch S."/>
            <person name="Daussin A."/>
            <person name="Johannsson R."/>
            <person name="Marteinsson V.T."/>
        </authorList>
    </citation>
    <scope>NUCLEOTIDE SEQUENCE [LARGE SCALE GENOMIC DNA]</scope>
    <source>
        <strain evidence="2 3">Hp12</strain>
    </source>
</reference>
<accession>A0A2V1GST4</accession>
<keyword evidence="1" id="KW-0732">Signal</keyword>
<organism evidence="2 3">
    <name type="scientific">Pelagibaculum spongiae</name>
    <dbReference type="NCBI Taxonomy" id="2080658"/>
    <lineage>
        <taxon>Bacteria</taxon>
        <taxon>Pseudomonadati</taxon>
        <taxon>Pseudomonadota</taxon>
        <taxon>Gammaproteobacteria</taxon>
        <taxon>Oceanospirillales</taxon>
        <taxon>Pelagibaculum</taxon>
    </lineage>
</organism>
<name>A0A2V1GST4_9GAMM</name>
<evidence type="ECO:0000313" key="3">
    <source>
        <dbReference type="Proteomes" id="UP000244906"/>
    </source>
</evidence>
<gene>
    <name evidence="2" type="ORF">DC094_10935</name>
</gene>
<sequence length="320" mass="34672">MKTFLASLALIASSTAAIASPPPIPSDELKSFASNMETIHLEIQELQKWAAANASDAGCASFGDLAQLCLNTSKIGDKTDYTLVFNPSTIANLSIAVSATTLLDGIDPITPIDYLAIYNEAVIASALADDDISAKIQPVRKVWSAGPSFRVVEWIEYVTGETTGTIETAETAGYLIRNVLDHFYPNLETIGALVEDLEMIYGWTNSFIEAQQAGNVEDQNQYRTIIKDYYGVGVNDPLPWGIGFQELNSRLYDFLIGDESKVISPLDHLVGKDLNVEEVISNTEEYLVPLNELHQAIIVANKARAAVAIAAVNAGITLQD</sequence>